<proteinExistence type="predicted"/>
<gene>
    <name evidence="1" type="ORF">PCOR1329_LOCUS40435</name>
</gene>
<accession>A0ABN9TMA1</accession>
<organism evidence="1 2">
    <name type="scientific">Prorocentrum cordatum</name>
    <dbReference type="NCBI Taxonomy" id="2364126"/>
    <lineage>
        <taxon>Eukaryota</taxon>
        <taxon>Sar</taxon>
        <taxon>Alveolata</taxon>
        <taxon>Dinophyceae</taxon>
        <taxon>Prorocentrales</taxon>
        <taxon>Prorocentraceae</taxon>
        <taxon>Prorocentrum</taxon>
    </lineage>
</organism>
<comment type="caution">
    <text evidence="1">The sequence shown here is derived from an EMBL/GenBank/DDBJ whole genome shotgun (WGS) entry which is preliminary data.</text>
</comment>
<dbReference type="EMBL" id="CAUYUJ010014876">
    <property type="protein sequence ID" value="CAK0847146.1"/>
    <property type="molecule type" value="Genomic_DNA"/>
</dbReference>
<keyword evidence="2" id="KW-1185">Reference proteome</keyword>
<reference evidence="1" key="1">
    <citation type="submission" date="2023-10" db="EMBL/GenBank/DDBJ databases">
        <authorList>
            <person name="Chen Y."/>
            <person name="Shah S."/>
            <person name="Dougan E. K."/>
            <person name="Thang M."/>
            <person name="Chan C."/>
        </authorList>
    </citation>
    <scope>NUCLEOTIDE SEQUENCE [LARGE SCALE GENOMIC DNA]</scope>
</reference>
<dbReference type="Proteomes" id="UP001189429">
    <property type="component" value="Unassembled WGS sequence"/>
</dbReference>
<name>A0ABN9TMA1_9DINO</name>
<evidence type="ECO:0000313" key="2">
    <source>
        <dbReference type="Proteomes" id="UP001189429"/>
    </source>
</evidence>
<sequence>MQRRRAQRARGDMCRAAQLRVRPFVPHVVQWRPEASFRLAEHDAQPIRFIMIDIRGGNQAVVKWINGRWCCFNPRVGPPLRRAMRVLRDLSANGSAIPAEAGGDWLRHELRRGNAVADELAGKAARRHCTEYCSHDSARQRFPAPGRTVYLRCFLQGSLKGQHAVAGCSIEIWLQDGAWHQWKTASVFLGCVTSATAELVAASTLIDFLAKMVSCRTPADMNDKSWEDDDDRRPRTLRRV</sequence>
<evidence type="ECO:0000313" key="1">
    <source>
        <dbReference type="EMBL" id="CAK0847146.1"/>
    </source>
</evidence>
<protein>
    <submittedName>
        <fullName evidence="1">Uncharacterized protein</fullName>
    </submittedName>
</protein>